<evidence type="ECO:0000313" key="4">
    <source>
        <dbReference type="Proteomes" id="UP000503462"/>
    </source>
</evidence>
<feature type="region of interest" description="Disordered" evidence="1">
    <location>
        <begin position="1"/>
        <end position="89"/>
    </location>
</feature>
<reference evidence="3 4" key="1">
    <citation type="journal article" date="2016" name="Sci. Rep.">
        <title>Peltaster fructicola genome reveals evolution from an invasive phytopathogen to an ectophytic parasite.</title>
        <authorList>
            <person name="Xu C."/>
            <person name="Chen H."/>
            <person name="Gleason M.L."/>
            <person name="Xu J.R."/>
            <person name="Liu H."/>
            <person name="Zhang R."/>
            <person name="Sun G."/>
        </authorList>
    </citation>
    <scope>NUCLEOTIDE SEQUENCE [LARGE SCALE GENOMIC DNA]</scope>
    <source>
        <strain evidence="3 4">LNHT1506</strain>
    </source>
</reference>
<feature type="compositionally biased region" description="Basic and acidic residues" evidence="1">
    <location>
        <begin position="37"/>
        <end position="51"/>
    </location>
</feature>
<keyword evidence="2" id="KW-0472">Membrane</keyword>
<keyword evidence="4" id="KW-1185">Reference proteome</keyword>
<dbReference type="OrthoDB" id="3546297at2759"/>
<organism evidence="3 4">
    <name type="scientific">Peltaster fructicola</name>
    <dbReference type="NCBI Taxonomy" id="286661"/>
    <lineage>
        <taxon>Eukaryota</taxon>
        <taxon>Fungi</taxon>
        <taxon>Dikarya</taxon>
        <taxon>Ascomycota</taxon>
        <taxon>Pezizomycotina</taxon>
        <taxon>Dothideomycetes</taxon>
        <taxon>Dothideomycetes incertae sedis</taxon>
        <taxon>Peltaster</taxon>
    </lineage>
</organism>
<feature type="region of interest" description="Disordered" evidence="1">
    <location>
        <begin position="123"/>
        <end position="146"/>
    </location>
</feature>
<keyword evidence="2" id="KW-1133">Transmembrane helix</keyword>
<dbReference type="EMBL" id="CP051139">
    <property type="protein sequence ID" value="QIW96439.1"/>
    <property type="molecule type" value="Genomic_DNA"/>
</dbReference>
<gene>
    <name evidence="3" type="ORF">AMS68_001957</name>
</gene>
<keyword evidence="2" id="KW-0812">Transmembrane</keyword>
<protein>
    <submittedName>
        <fullName evidence="3">Uncharacterized protein</fullName>
    </submittedName>
</protein>
<name>A0A6H0XPN2_9PEZI</name>
<dbReference type="Proteomes" id="UP000503462">
    <property type="component" value="Chromosome 1"/>
</dbReference>
<evidence type="ECO:0000256" key="1">
    <source>
        <dbReference type="SAM" id="MobiDB-lite"/>
    </source>
</evidence>
<proteinExistence type="predicted"/>
<accession>A0A6H0XPN2</accession>
<feature type="transmembrane region" description="Helical" evidence="2">
    <location>
        <begin position="329"/>
        <end position="347"/>
    </location>
</feature>
<feature type="compositionally biased region" description="Polar residues" evidence="1">
    <location>
        <begin position="1"/>
        <end position="11"/>
    </location>
</feature>
<feature type="transmembrane region" description="Helical" evidence="2">
    <location>
        <begin position="303"/>
        <end position="323"/>
    </location>
</feature>
<sequence>MENSHSRNNSAESEKTGSPHRLLSNSYPPTRQPQRAPRKEHGTSVDLKITDLMDEDEARWMSTMESSRAATPIQPSPEQPATKTNERPISPISPVQAEALGHSRNETAPLPKLNDRQHISIEPSHKKAQPSASSTGLTALPQRFKTSNPPTFARRVFLAAKHDLLYNYSEQIRLPWRCNTLTHGAVDLTTLQRMQKHVVQQRLIAQVRALGERECWLEIGIGDTMREYCQILRDLEYMEEHALRGRHHDPFLITTQRPLEAQLLEETGLARQSPGARSARHTIAGPITHIHRASPCWRMLQRLTIICAVAMAVVLPFLVAILTSGYLPRIIVVCACIAVFSVAVTLLDTKGERLLHSVSLTLVYAAALIIFLGTTPQHYSK</sequence>
<feature type="compositionally biased region" description="Polar residues" evidence="1">
    <location>
        <begin position="23"/>
        <end position="33"/>
    </location>
</feature>
<evidence type="ECO:0000313" key="3">
    <source>
        <dbReference type="EMBL" id="QIW96439.1"/>
    </source>
</evidence>
<dbReference type="AlphaFoldDB" id="A0A6H0XPN2"/>
<evidence type="ECO:0000256" key="2">
    <source>
        <dbReference type="SAM" id="Phobius"/>
    </source>
</evidence>
<feature type="transmembrane region" description="Helical" evidence="2">
    <location>
        <begin position="354"/>
        <end position="373"/>
    </location>
</feature>